<organism evidence="1 2">
    <name type="scientific">Aspergillus transmontanensis</name>
    <dbReference type="NCBI Taxonomy" id="1034304"/>
    <lineage>
        <taxon>Eukaryota</taxon>
        <taxon>Fungi</taxon>
        <taxon>Dikarya</taxon>
        <taxon>Ascomycota</taxon>
        <taxon>Pezizomycotina</taxon>
        <taxon>Eurotiomycetes</taxon>
        <taxon>Eurotiomycetidae</taxon>
        <taxon>Eurotiales</taxon>
        <taxon>Aspergillaceae</taxon>
        <taxon>Aspergillus</taxon>
        <taxon>Aspergillus subgen. Circumdati</taxon>
    </lineage>
</organism>
<dbReference type="EMBL" id="ML738297">
    <property type="protein sequence ID" value="KAE8318386.1"/>
    <property type="molecule type" value="Genomic_DNA"/>
</dbReference>
<dbReference type="Proteomes" id="UP000325433">
    <property type="component" value="Unassembled WGS sequence"/>
</dbReference>
<accession>A0A5N6WD75</accession>
<keyword evidence="2" id="KW-1185">Reference proteome</keyword>
<proteinExistence type="predicted"/>
<sequence>MFIPPTCIIDDRAICPACQNVTCSIFKCKYHNGDCPKDSSLQDSFRIARRMGCNIAICVAGWWIWRLDAII</sequence>
<dbReference type="AlphaFoldDB" id="A0A5N6WD75"/>
<protein>
    <submittedName>
        <fullName evidence="1">Uncharacterized protein</fullName>
    </submittedName>
</protein>
<evidence type="ECO:0000313" key="1">
    <source>
        <dbReference type="EMBL" id="KAE8318386.1"/>
    </source>
</evidence>
<reference evidence="2" key="1">
    <citation type="submission" date="2019-04" db="EMBL/GenBank/DDBJ databases">
        <title>Friends and foes A comparative genomics studyof 23 Aspergillus species from section Flavi.</title>
        <authorList>
            <consortium name="DOE Joint Genome Institute"/>
            <person name="Kjaerbolling I."/>
            <person name="Vesth T."/>
            <person name="Frisvad J.C."/>
            <person name="Nybo J.L."/>
            <person name="Theobald S."/>
            <person name="Kildgaard S."/>
            <person name="Isbrandt T."/>
            <person name="Kuo A."/>
            <person name="Sato A."/>
            <person name="Lyhne E.K."/>
            <person name="Kogle M.E."/>
            <person name="Wiebenga A."/>
            <person name="Kun R.S."/>
            <person name="Lubbers R.J."/>
            <person name="Makela M.R."/>
            <person name="Barry K."/>
            <person name="Chovatia M."/>
            <person name="Clum A."/>
            <person name="Daum C."/>
            <person name="Haridas S."/>
            <person name="He G."/>
            <person name="LaButti K."/>
            <person name="Lipzen A."/>
            <person name="Mondo S."/>
            <person name="Riley R."/>
            <person name="Salamov A."/>
            <person name="Simmons B.A."/>
            <person name="Magnuson J.K."/>
            <person name="Henrissat B."/>
            <person name="Mortensen U.H."/>
            <person name="Larsen T.O."/>
            <person name="Devries R.P."/>
            <person name="Grigoriev I.V."/>
            <person name="Machida M."/>
            <person name="Baker S.E."/>
            <person name="Andersen M.R."/>
        </authorList>
    </citation>
    <scope>NUCLEOTIDE SEQUENCE [LARGE SCALE GENOMIC DNA]</scope>
    <source>
        <strain evidence="2">CBS 130015</strain>
    </source>
</reference>
<name>A0A5N6WD75_9EURO</name>
<evidence type="ECO:0000313" key="2">
    <source>
        <dbReference type="Proteomes" id="UP000325433"/>
    </source>
</evidence>
<gene>
    <name evidence="1" type="ORF">BDV41DRAFT_522557</name>
</gene>